<gene>
    <name evidence="3" type="ORF">RCOM_1611990</name>
</gene>
<evidence type="ECO:0000256" key="2">
    <source>
        <dbReference type="RuleBase" id="RU004328"/>
    </source>
</evidence>
<name>B9RDC4_RICCO</name>
<protein>
    <submittedName>
        <fullName evidence="3">Uncharacterized protein</fullName>
    </submittedName>
</protein>
<dbReference type="GO" id="GO:0003723">
    <property type="term" value="F:RNA binding"/>
    <property type="evidence" value="ECO:0007669"/>
    <property type="project" value="InterPro"/>
</dbReference>
<dbReference type="GO" id="GO:0033897">
    <property type="term" value="F:ribonuclease T2 activity"/>
    <property type="evidence" value="ECO:0007669"/>
    <property type="project" value="InterPro"/>
</dbReference>
<dbReference type="Pfam" id="PF00445">
    <property type="entry name" value="Ribonuclease_T2"/>
    <property type="match status" value="1"/>
</dbReference>
<evidence type="ECO:0000256" key="1">
    <source>
        <dbReference type="ARBA" id="ARBA00007469"/>
    </source>
</evidence>
<proteinExistence type="inferred from homology"/>
<reference evidence="4" key="1">
    <citation type="journal article" date="2010" name="Nat. Biotechnol.">
        <title>Draft genome sequence of the oilseed species Ricinus communis.</title>
        <authorList>
            <person name="Chan A.P."/>
            <person name="Crabtree J."/>
            <person name="Zhao Q."/>
            <person name="Lorenzi H."/>
            <person name="Orvis J."/>
            <person name="Puiu D."/>
            <person name="Melake-Berhan A."/>
            <person name="Jones K.M."/>
            <person name="Redman J."/>
            <person name="Chen G."/>
            <person name="Cahoon E.B."/>
            <person name="Gedil M."/>
            <person name="Stanke M."/>
            <person name="Haas B.J."/>
            <person name="Wortman J.R."/>
            <person name="Fraser-Liggett C.M."/>
            <person name="Ravel J."/>
            <person name="Rabinowicz P.D."/>
        </authorList>
    </citation>
    <scope>NUCLEOTIDE SEQUENCE [LARGE SCALE GENOMIC DNA]</scope>
    <source>
        <strain evidence="4">cv. Hale</strain>
    </source>
</reference>
<dbReference type="GO" id="GO:0006401">
    <property type="term" value="P:RNA catabolic process"/>
    <property type="evidence" value="ECO:0000318"/>
    <property type="project" value="GO_Central"/>
</dbReference>
<evidence type="ECO:0000313" key="4">
    <source>
        <dbReference type="Proteomes" id="UP000008311"/>
    </source>
</evidence>
<dbReference type="EMBL" id="EQ973775">
    <property type="protein sequence ID" value="EEF50382.1"/>
    <property type="molecule type" value="Genomic_DNA"/>
</dbReference>
<dbReference type="GO" id="GO:0004521">
    <property type="term" value="F:RNA endonuclease activity"/>
    <property type="evidence" value="ECO:0000318"/>
    <property type="project" value="GO_Central"/>
</dbReference>
<dbReference type="Gene3D" id="3.90.730.10">
    <property type="entry name" value="Ribonuclease T2-like"/>
    <property type="match status" value="1"/>
</dbReference>
<organism evidence="3 4">
    <name type="scientific">Ricinus communis</name>
    <name type="common">Castor bean</name>
    <dbReference type="NCBI Taxonomy" id="3988"/>
    <lineage>
        <taxon>Eukaryota</taxon>
        <taxon>Viridiplantae</taxon>
        <taxon>Streptophyta</taxon>
        <taxon>Embryophyta</taxon>
        <taxon>Tracheophyta</taxon>
        <taxon>Spermatophyta</taxon>
        <taxon>Magnoliopsida</taxon>
        <taxon>eudicotyledons</taxon>
        <taxon>Gunneridae</taxon>
        <taxon>Pentapetalae</taxon>
        <taxon>rosids</taxon>
        <taxon>fabids</taxon>
        <taxon>Malpighiales</taxon>
        <taxon>Euphorbiaceae</taxon>
        <taxon>Acalyphoideae</taxon>
        <taxon>Acalypheae</taxon>
        <taxon>Ricinus</taxon>
    </lineage>
</organism>
<accession>B9RDC4</accession>
<sequence length="88" mass="9644">MLRPKRSVRSRYSSNIQALLTGIKPNDEFYELSSIEKAIKEATGCTPAIECNMGGSGNSHLFQVFLVCGHFWVGDQCYQGLCVSGPIS</sequence>
<dbReference type="AlphaFoldDB" id="B9RDC4"/>
<dbReference type="InterPro" id="IPR001568">
    <property type="entry name" value="RNase_T2-like"/>
</dbReference>
<comment type="similarity">
    <text evidence="1 2">Belongs to the RNase T2 family.</text>
</comment>
<dbReference type="InterPro" id="IPR036430">
    <property type="entry name" value="RNase_T2-like_sf"/>
</dbReference>
<dbReference type="InParanoid" id="B9RDC4"/>
<dbReference type="GO" id="GO:0005576">
    <property type="term" value="C:extracellular region"/>
    <property type="evidence" value="ECO:0000318"/>
    <property type="project" value="GO_Central"/>
</dbReference>
<keyword evidence="4" id="KW-1185">Reference proteome</keyword>
<dbReference type="SUPFAM" id="SSF55895">
    <property type="entry name" value="Ribonuclease Rh-like"/>
    <property type="match status" value="1"/>
</dbReference>
<evidence type="ECO:0000313" key="3">
    <source>
        <dbReference type="EMBL" id="EEF50382.1"/>
    </source>
</evidence>
<dbReference type="Proteomes" id="UP000008311">
    <property type="component" value="Unassembled WGS sequence"/>
</dbReference>